<feature type="region of interest" description="Disordered" evidence="1">
    <location>
        <begin position="76"/>
        <end position="96"/>
    </location>
</feature>
<organism evidence="2 3">
    <name type="scientific">Drosophila gunungcola</name>
    <name type="common">fruit fly</name>
    <dbReference type="NCBI Taxonomy" id="103775"/>
    <lineage>
        <taxon>Eukaryota</taxon>
        <taxon>Metazoa</taxon>
        <taxon>Ecdysozoa</taxon>
        <taxon>Arthropoda</taxon>
        <taxon>Hexapoda</taxon>
        <taxon>Insecta</taxon>
        <taxon>Pterygota</taxon>
        <taxon>Neoptera</taxon>
        <taxon>Endopterygota</taxon>
        <taxon>Diptera</taxon>
        <taxon>Brachycera</taxon>
        <taxon>Muscomorpha</taxon>
        <taxon>Ephydroidea</taxon>
        <taxon>Drosophilidae</taxon>
        <taxon>Drosophila</taxon>
        <taxon>Sophophora</taxon>
    </lineage>
</organism>
<dbReference type="EMBL" id="JAMKOV010000001">
    <property type="protein sequence ID" value="KAI8046674.1"/>
    <property type="molecule type" value="Genomic_DNA"/>
</dbReference>
<gene>
    <name evidence="2" type="ORF">M5D96_002887</name>
</gene>
<feature type="compositionally biased region" description="Basic and acidic residues" evidence="1">
    <location>
        <begin position="78"/>
        <end position="87"/>
    </location>
</feature>
<evidence type="ECO:0000313" key="3">
    <source>
        <dbReference type="Proteomes" id="UP001059596"/>
    </source>
</evidence>
<sequence length="96" mass="11024">MFGHWGIRGLEDGRMGGAMTNRLAAGKISKSHGLPQHLTHPATLPPFHPGQVQVKKSMRRQRNVCVWSFSRKMRHKNKMETEAEQLKRRPNSRTPQ</sequence>
<name>A0A9P9Z0W3_9MUSC</name>
<dbReference type="Proteomes" id="UP001059596">
    <property type="component" value="Chromosome 3R"/>
</dbReference>
<dbReference type="AlphaFoldDB" id="A0A9P9Z0W3"/>
<accession>A0A9P9Z0W3</accession>
<comment type="caution">
    <text evidence="2">The sequence shown here is derived from an EMBL/GenBank/DDBJ whole genome shotgun (WGS) entry which is preliminary data.</text>
</comment>
<evidence type="ECO:0000313" key="2">
    <source>
        <dbReference type="EMBL" id="KAI8046674.1"/>
    </source>
</evidence>
<reference evidence="2" key="1">
    <citation type="journal article" date="2023" name="Genome Biol. Evol.">
        <title>Long-read-based Genome Assembly of Drosophila gunungcola Reveals Fewer Chemosensory Genes in Flower-breeding Species.</title>
        <authorList>
            <person name="Negi A."/>
            <person name="Liao B.Y."/>
            <person name="Yeh S.D."/>
        </authorList>
    </citation>
    <scope>NUCLEOTIDE SEQUENCE</scope>
    <source>
        <strain evidence="2">Sukarami</strain>
    </source>
</reference>
<protein>
    <submittedName>
        <fullName evidence="2">Uncharacterized protein</fullName>
    </submittedName>
</protein>
<evidence type="ECO:0000256" key="1">
    <source>
        <dbReference type="SAM" id="MobiDB-lite"/>
    </source>
</evidence>
<proteinExistence type="predicted"/>
<keyword evidence="3" id="KW-1185">Reference proteome</keyword>